<dbReference type="Proteomes" id="UP000582659">
    <property type="component" value="Unassembled WGS sequence"/>
</dbReference>
<dbReference type="Pfam" id="PF18386">
    <property type="entry name" value="ROQ_II"/>
    <property type="match status" value="1"/>
</dbReference>
<evidence type="ECO:0000256" key="5">
    <source>
        <dbReference type="ARBA" id="ARBA00022771"/>
    </source>
</evidence>
<dbReference type="OrthoDB" id="10067217at2759"/>
<dbReference type="InterPro" id="IPR041523">
    <property type="entry name" value="ROQ_II"/>
</dbReference>
<feature type="domain" description="C3H1-type" evidence="9">
    <location>
        <begin position="414"/>
        <end position="442"/>
    </location>
</feature>
<keyword evidence="4 7" id="KW-0479">Metal-binding</keyword>
<dbReference type="InterPro" id="IPR052249">
    <property type="entry name" value="Roquin_domain"/>
</dbReference>
<dbReference type="GO" id="GO:0008270">
    <property type="term" value="F:zinc ion binding"/>
    <property type="evidence" value="ECO:0007669"/>
    <property type="project" value="UniProtKB-KW"/>
</dbReference>
<gene>
    <name evidence="10" type="ORF">BXYJ_LOCUS7486</name>
</gene>
<dbReference type="EMBL" id="CAJFDI010000003">
    <property type="protein sequence ID" value="CAD5222518.1"/>
    <property type="molecule type" value="Genomic_DNA"/>
</dbReference>
<dbReference type="eggNOG" id="KOG3161">
    <property type="taxonomic scope" value="Eukaryota"/>
</dbReference>
<dbReference type="SMART" id="SM00356">
    <property type="entry name" value="ZnF_C3H1"/>
    <property type="match status" value="1"/>
</dbReference>
<dbReference type="Pfam" id="PF21206">
    <property type="entry name" value="Roquin_1_2-like_ROQ"/>
    <property type="match status" value="1"/>
</dbReference>
<dbReference type="InterPro" id="IPR048575">
    <property type="entry name" value="Roquin_1_2-like_ROQ"/>
</dbReference>
<dbReference type="GO" id="GO:0010494">
    <property type="term" value="C:cytoplasmic stress granule"/>
    <property type="evidence" value="ECO:0007669"/>
    <property type="project" value="TreeGrafter"/>
</dbReference>
<keyword evidence="6 7" id="KW-0862">Zinc</keyword>
<dbReference type="GO" id="GO:0000288">
    <property type="term" value="P:nuclear-transcribed mRNA catabolic process, deadenylation-dependent decay"/>
    <property type="evidence" value="ECO:0007669"/>
    <property type="project" value="TreeGrafter"/>
</dbReference>
<evidence type="ECO:0000313" key="11">
    <source>
        <dbReference type="Proteomes" id="UP000095284"/>
    </source>
</evidence>
<dbReference type="SMR" id="A0A1I7SQY8"/>
<dbReference type="Gene3D" id="1.20.120.1790">
    <property type="match status" value="1"/>
</dbReference>
<dbReference type="GO" id="GO:0003725">
    <property type="term" value="F:double-stranded RNA binding"/>
    <property type="evidence" value="ECO:0007669"/>
    <property type="project" value="TreeGrafter"/>
</dbReference>
<keyword evidence="3" id="KW-0808">Transferase</keyword>
<organism evidence="11 13">
    <name type="scientific">Bursaphelenchus xylophilus</name>
    <name type="common">Pinewood nematode worm</name>
    <name type="synonym">Aphelenchoides xylophilus</name>
    <dbReference type="NCBI Taxonomy" id="6326"/>
    <lineage>
        <taxon>Eukaryota</taxon>
        <taxon>Metazoa</taxon>
        <taxon>Ecdysozoa</taxon>
        <taxon>Nematoda</taxon>
        <taxon>Chromadorea</taxon>
        <taxon>Rhabditida</taxon>
        <taxon>Tylenchina</taxon>
        <taxon>Tylenchomorpha</taxon>
        <taxon>Aphelenchoidea</taxon>
        <taxon>Aphelenchoididae</taxon>
        <taxon>Bursaphelenchus</taxon>
    </lineage>
</organism>
<reference evidence="10" key="2">
    <citation type="submission" date="2020-09" db="EMBL/GenBank/DDBJ databases">
        <authorList>
            <person name="Kikuchi T."/>
        </authorList>
    </citation>
    <scope>NUCLEOTIDE SEQUENCE</scope>
    <source>
        <strain evidence="10">Ka4C1</strain>
    </source>
</reference>
<dbReference type="InterPro" id="IPR036855">
    <property type="entry name" value="Znf_CCCH_sf"/>
</dbReference>
<evidence type="ECO:0000256" key="7">
    <source>
        <dbReference type="PROSITE-ProRule" id="PRU00723"/>
    </source>
</evidence>
<evidence type="ECO:0000256" key="3">
    <source>
        <dbReference type="ARBA" id="ARBA00022679"/>
    </source>
</evidence>
<dbReference type="PANTHER" id="PTHR13139">
    <property type="entry name" value="RING FINGER AND CCCH-TYPE ZINC FINGER DOMAIN-CONTAINING PROTEIN"/>
    <property type="match status" value="1"/>
</dbReference>
<dbReference type="GO" id="GO:0035613">
    <property type="term" value="F:RNA stem-loop binding"/>
    <property type="evidence" value="ECO:0007669"/>
    <property type="project" value="TreeGrafter"/>
</dbReference>
<dbReference type="PANTHER" id="PTHR13139:SF54">
    <property type="entry name" value="RING-TYPE E3 UBIQUITIN TRANSFERASE"/>
    <property type="match status" value="1"/>
</dbReference>
<dbReference type="GO" id="GO:0061630">
    <property type="term" value="F:ubiquitin protein ligase activity"/>
    <property type="evidence" value="ECO:0007669"/>
    <property type="project" value="UniProtKB-EC"/>
</dbReference>
<keyword evidence="12" id="KW-1185">Reference proteome</keyword>
<dbReference type="SUPFAM" id="SSF90229">
    <property type="entry name" value="CCCH zinc finger"/>
    <property type="match status" value="1"/>
</dbReference>
<feature type="zinc finger region" description="C3H1-type" evidence="7">
    <location>
        <begin position="414"/>
        <end position="442"/>
    </location>
</feature>
<dbReference type="GO" id="GO:0006511">
    <property type="term" value="P:ubiquitin-dependent protein catabolic process"/>
    <property type="evidence" value="ECO:0007669"/>
    <property type="project" value="TreeGrafter"/>
</dbReference>
<protein>
    <recommendedName>
        <fullName evidence="2">RING-type E3 ubiquitin transferase</fullName>
        <ecNumber evidence="2">2.3.2.27</ecNumber>
    </recommendedName>
</protein>
<evidence type="ECO:0000259" key="9">
    <source>
        <dbReference type="PROSITE" id="PS50103"/>
    </source>
</evidence>
<evidence type="ECO:0000313" key="12">
    <source>
        <dbReference type="Proteomes" id="UP000659654"/>
    </source>
</evidence>
<dbReference type="Pfam" id="PF00642">
    <property type="entry name" value="zf-CCCH"/>
    <property type="match status" value="1"/>
</dbReference>
<proteinExistence type="predicted"/>
<dbReference type="WBParaSite" id="BXY_1545200.1">
    <property type="protein sequence ID" value="BXY_1545200.1"/>
    <property type="gene ID" value="BXY_1545200"/>
</dbReference>
<dbReference type="GO" id="GO:0000209">
    <property type="term" value="P:protein polyubiquitination"/>
    <property type="evidence" value="ECO:0007669"/>
    <property type="project" value="TreeGrafter"/>
</dbReference>
<keyword evidence="5 7" id="KW-0863">Zinc-finger</keyword>
<dbReference type="EC" id="2.3.2.27" evidence="2"/>
<evidence type="ECO:0000256" key="4">
    <source>
        <dbReference type="ARBA" id="ARBA00022723"/>
    </source>
</evidence>
<evidence type="ECO:0000256" key="1">
    <source>
        <dbReference type="ARBA" id="ARBA00000900"/>
    </source>
</evidence>
<dbReference type="Proteomes" id="UP000095284">
    <property type="component" value="Unplaced"/>
</dbReference>
<dbReference type="AlphaFoldDB" id="A0A1I7SQY8"/>
<evidence type="ECO:0000256" key="2">
    <source>
        <dbReference type="ARBA" id="ARBA00012483"/>
    </source>
</evidence>
<accession>A0A1I7SQY8</accession>
<dbReference type="InterPro" id="IPR000571">
    <property type="entry name" value="Znf_CCCH"/>
</dbReference>
<reference evidence="13" key="1">
    <citation type="submission" date="2016-11" db="UniProtKB">
        <authorList>
            <consortium name="WormBaseParasite"/>
        </authorList>
    </citation>
    <scope>IDENTIFICATION</scope>
</reference>
<dbReference type="GO" id="GO:0003729">
    <property type="term" value="F:mRNA binding"/>
    <property type="evidence" value="ECO:0007669"/>
    <property type="project" value="TreeGrafter"/>
</dbReference>
<evidence type="ECO:0000256" key="8">
    <source>
        <dbReference type="SAM" id="MobiDB-lite"/>
    </source>
</evidence>
<name>A0A1I7SQY8_BURXY</name>
<dbReference type="EMBL" id="CAJFCV020000003">
    <property type="protein sequence ID" value="CAG9110577.1"/>
    <property type="molecule type" value="Genomic_DNA"/>
</dbReference>
<dbReference type="PROSITE" id="PS50103">
    <property type="entry name" value="ZF_C3H1"/>
    <property type="match status" value="1"/>
</dbReference>
<sequence>MNHRNSSNSADFLHCHCCHRPYSNDILPVNLLNSVCCKSCVRDLVKHPDGKIKCPRDAEKYPVNTAFLQILGLPSPGFSLADHLNDANEKEVARNIEKILLTLSDFFKITFSDGPVEVVNDTLSKFVQKRIIGILSAPILLPDGRHYVVKCSRNLVERIVTELVLSRQTSAHISSALWSAVRARGCQFLGPAMQAEVLRLVLQALSEGELIARKTLVLFIVEAMAEGFPQVSKTCVGHVVQLLYRASCFNVIKRDGESSLMQLKDEFRQYAALRREHDSQIVQIALEAGLRISPDQWSQLLYGDASHRQQMDLIVEQLTEPHSLTQNELQALKQILEENADDEKETDLVLNGMSDVLKSELKERFDLYDVLGILRNVEAIVNKYAQITRAKNFDPKGIRKTDLKVVAPVNGQRMYKTRFCRDVMVGRPCPRGDRCTYAHSSTEIRGNSGQGMPMETPLMPHQFTSVDVLTHQFNEVQLDAQQNIPQQLAPQDMMDQGLVMDGGFHPANPNNNGPPVVVPVVMHHQDMQSGLVQPSLTHALMIPNNDPNSGGTLLLPSDSSNPVPQQMPVQLTPMMPNDVGMVPLLSNTVLVPTQPMNPPMVTQPVPQGMQMAGGTPVPPTLQAPLAGQMPVQLNGPVPVGAQVPVGPPGHPMPQTVAPTAMMFNQNTFWYSEHFLPRSEHKSSSGQQFGSGHVHRPAESALRFPDSIWEMHDDQMLLARRNEIVSCLNKMMRDDVMTTEDDDDSRSHVSYTVANSVLFDEFDMIPNTKLELPPLPSLNTLPISFADAGIVPPPVFPAGTPRDLCQPGSTGSDSKSRLDSMSSADSQFNNEFNSPKKISTSSIPTSLFGTSPQNVLNMVKTMCPTTMFTQKSTAPATVQADCSVMNVKDMFEKPLVISTIQHSNLSPQASFEMVDPINMVDHVPQVIRPLSLKSDPQHIVSATLDRILNVKERIYDVDKIGGSGSAVEKAQLKLELNIVNRQINSLDTPTQQSCLLKELEAVDKQIEDMNVVA</sequence>
<comment type="catalytic activity">
    <reaction evidence="1">
        <text>S-ubiquitinyl-[E2 ubiquitin-conjugating enzyme]-L-cysteine + [acceptor protein]-L-lysine = [E2 ubiquitin-conjugating enzyme]-L-cysteine + N(6)-ubiquitinyl-[acceptor protein]-L-lysine.</text>
        <dbReference type="EC" id="2.3.2.27"/>
    </reaction>
</comment>
<evidence type="ECO:0000313" key="10">
    <source>
        <dbReference type="EMBL" id="CAD5222518.1"/>
    </source>
</evidence>
<evidence type="ECO:0000313" key="13">
    <source>
        <dbReference type="WBParaSite" id="BXY_1545200.1"/>
    </source>
</evidence>
<feature type="region of interest" description="Disordered" evidence="8">
    <location>
        <begin position="797"/>
        <end position="834"/>
    </location>
</feature>
<dbReference type="Proteomes" id="UP000659654">
    <property type="component" value="Unassembled WGS sequence"/>
</dbReference>
<dbReference type="Gene3D" id="4.10.1000.10">
    <property type="entry name" value="Zinc finger, CCCH-type"/>
    <property type="match status" value="1"/>
</dbReference>
<evidence type="ECO:0000256" key="6">
    <source>
        <dbReference type="ARBA" id="ARBA00022833"/>
    </source>
</evidence>